<reference evidence="5 6" key="1">
    <citation type="submission" date="2023-01" db="EMBL/GenBank/DDBJ databases">
        <authorList>
            <person name="Whitehead M."/>
        </authorList>
    </citation>
    <scope>NUCLEOTIDE SEQUENCE [LARGE SCALE GENOMIC DNA]</scope>
</reference>
<comment type="caution">
    <text evidence="5">The sequence shown here is derived from an EMBL/GenBank/DDBJ whole genome shotgun (WGS) entry which is preliminary data.</text>
</comment>
<dbReference type="InterPro" id="IPR056842">
    <property type="entry name" value="THADA-like_TPR_C"/>
</dbReference>
<sequence length="1478" mass="171904">MLPSHELLDKFSVKVFENNFQYNYTSMTELNTFLQKSINGDVNCCTKNLKCQDILKNIHFCLINIVDYKKHASDYQSFFPQILYQTYYLSQQNKPKHQSNNEEKNKWTLPMKIDESDISGTGITHFLSLGKQLKLPSEKYDQYCLLIHVGAVKCFQSEKQLNCIYNSIENICDFCFRYTEINLEALKYLTECMTVITKDQWKKSSKCIYKVLMGQMNHYLPSIRDQCILLLVKCLDLEDLDYILSIVILEISWSLRTKFYMLTVIASKYGAKKILEKFDILSISMWKCLDEPYLMSPCMDLYKTFIKDLSEDDFSTLVMQPIINYLTNNNNNSELTRYNFVTYLLPLLKSKHMGSLLMLYEKLNIYRTHNNMKSDLYLQIHVLRMVYNTEVENIKEILDLSLNSGDAKIRSVAFTILCSSKLSTDILNSIYNFIVDNINSDCSTLRTELVSGLTNMLCKFKKLNTSITTFLNKLHVLILSNLVPGSNYQRKITSLKIYSVILKYKNKDYVSYSCRHLLFTNLLDSEDIRKICSEILVSYFSVVQEDKIYLNNWMKLGTNLCYDPLFYKNESGSTIIYTVTTLAYKSGLEIDIFNINNSSVSAYILDLAKKQEKRLQENFISNVTHGTLYGLLDALNNLSFEKTSPEKNKLNETQIEIMLNLIEDNLNLMLDTLSSRMDAEGKPEAPSFAQMDLALSSLCLSNQDNVQMPTNQFLLNFIWINIKICCDVASKYAVMLATSDISNTLYKDTQIKRCADIIADVLIRCRHKGAMEATCKSLGIIIKHWKVSLNWCQNMLTDHINYMKPEDEISRRSAGVRYLIHAIVTNNKNTVKDCIKQLYNIAKENGYVGIETIVDLPQARAQHLLTAIFSNASISTSILYYFMEDMLMLCIDKLNSPLWTIRNAALQFFSSLQGRLIGQNRLNSDCWLSHLPLEPLLYNFPRLMQHLQSLWSQTNCILSSQARLIPFMSLLKGVKIQSWSLLTLDHQQFLESLRCNLWSTGFGLEIYTVRNMAAQAYANTIQVNEISSTLNKISYEIIKYDGGINFPEFKGFNHLHGLMSVYKYLKDVYYMEFNQEYKVFKIAHEHLPPLCKSIYISINCEVIDPLPSNSSIGCIHVKQLMIQNYIAQQIASNFSDFWEFYNNADKHTVISFFKCLKDSNTRYENGLYLMSKLTDLLWKVDDKDILKEIILNIEVFLYARHEDIQLQYELSDARFSEILQICLLCSEKDFIAMLPVLSWLCPRRVYSTLLPIVLKFTDCDSYDSIDRCSSSKSLYYCKYIKNDGRLWFAVVELLQDEDTNVRVEATRFVSHIIDSNAYLLNPYMCLKKMFEIEIVSSIINPRVAFTCFWDQLSEIKVRTKFDETINPFFNEQSNVYQEQSNIMKLAFQGLKSLIKLNDNLDYYKEEVRKCLATLKTECEFKHTFIDEDLMILDTYSSVHYQKLYYKREILVLLDFKNYLNMFVPILEFIYLPIHPPNA</sequence>
<dbReference type="Proteomes" id="UP001160148">
    <property type="component" value="Unassembled WGS sequence"/>
</dbReference>
<dbReference type="EMBL" id="CARXXK010000001">
    <property type="protein sequence ID" value="CAI6343427.1"/>
    <property type="molecule type" value="Genomic_DNA"/>
</dbReference>
<name>A0AAV0VKF5_9HEMI</name>
<protein>
    <recommendedName>
        <fullName evidence="7">DUF2428 domain-containing protein</fullName>
    </recommendedName>
</protein>
<evidence type="ECO:0000256" key="2">
    <source>
        <dbReference type="ARBA" id="ARBA00022694"/>
    </source>
</evidence>
<evidence type="ECO:0008006" key="7">
    <source>
        <dbReference type="Google" id="ProtNLM"/>
    </source>
</evidence>
<evidence type="ECO:0000259" key="4">
    <source>
        <dbReference type="Pfam" id="PF25151"/>
    </source>
</evidence>
<evidence type="ECO:0000259" key="3">
    <source>
        <dbReference type="Pfam" id="PF10350"/>
    </source>
</evidence>
<keyword evidence="6" id="KW-1185">Reference proteome</keyword>
<dbReference type="InterPro" id="IPR051954">
    <property type="entry name" value="tRNA_methyltransferase_THADA"/>
</dbReference>
<dbReference type="Pfam" id="PF25151">
    <property type="entry name" value="TPR_Trm732_C"/>
    <property type="match status" value="1"/>
</dbReference>
<feature type="domain" description="tRNA (32-2'-O)-methyltransferase regulator THADA-like C-terminal TPR repeats region" evidence="4">
    <location>
        <begin position="902"/>
        <end position="1063"/>
    </location>
</feature>
<evidence type="ECO:0000256" key="1">
    <source>
        <dbReference type="ARBA" id="ARBA00010409"/>
    </source>
</evidence>
<organism evidence="5 6">
    <name type="scientific">Macrosiphum euphorbiae</name>
    <name type="common">potato aphid</name>
    <dbReference type="NCBI Taxonomy" id="13131"/>
    <lineage>
        <taxon>Eukaryota</taxon>
        <taxon>Metazoa</taxon>
        <taxon>Ecdysozoa</taxon>
        <taxon>Arthropoda</taxon>
        <taxon>Hexapoda</taxon>
        <taxon>Insecta</taxon>
        <taxon>Pterygota</taxon>
        <taxon>Neoptera</taxon>
        <taxon>Paraneoptera</taxon>
        <taxon>Hemiptera</taxon>
        <taxon>Sternorrhyncha</taxon>
        <taxon>Aphidomorpha</taxon>
        <taxon>Aphidoidea</taxon>
        <taxon>Aphididae</taxon>
        <taxon>Macrosiphini</taxon>
        <taxon>Macrosiphum</taxon>
    </lineage>
</organism>
<dbReference type="GO" id="GO:0005829">
    <property type="term" value="C:cytosol"/>
    <property type="evidence" value="ECO:0007669"/>
    <property type="project" value="TreeGrafter"/>
</dbReference>
<comment type="similarity">
    <text evidence="1">Belongs to the THADA family.</text>
</comment>
<accession>A0AAV0VKF5</accession>
<dbReference type="GO" id="GO:0030488">
    <property type="term" value="P:tRNA methylation"/>
    <property type="evidence" value="ECO:0007669"/>
    <property type="project" value="TreeGrafter"/>
</dbReference>
<dbReference type="SUPFAM" id="SSF48371">
    <property type="entry name" value="ARM repeat"/>
    <property type="match status" value="1"/>
</dbReference>
<evidence type="ECO:0000313" key="6">
    <source>
        <dbReference type="Proteomes" id="UP001160148"/>
    </source>
</evidence>
<dbReference type="PANTHER" id="PTHR14387:SF0">
    <property type="entry name" value="DUF2428 DOMAIN-CONTAINING PROTEIN"/>
    <property type="match status" value="1"/>
</dbReference>
<evidence type="ECO:0000313" key="5">
    <source>
        <dbReference type="EMBL" id="CAI6343427.1"/>
    </source>
</evidence>
<keyword evidence="2" id="KW-0819">tRNA processing</keyword>
<dbReference type="Pfam" id="PF10350">
    <property type="entry name" value="DUF2428"/>
    <property type="match status" value="1"/>
</dbReference>
<feature type="domain" description="DUF2428" evidence="3">
    <location>
        <begin position="656"/>
        <end position="900"/>
    </location>
</feature>
<dbReference type="InterPro" id="IPR016024">
    <property type="entry name" value="ARM-type_fold"/>
</dbReference>
<gene>
    <name evidence="5" type="ORF">MEUPH1_LOCUS698</name>
</gene>
<dbReference type="PANTHER" id="PTHR14387">
    <property type="entry name" value="THADA/DEATH RECEPTOR INTERACTING PROTEIN"/>
    <property type="match status" value="1"/>
</dbReference>
<dbReference type="InterPro" id="IPR019442">
    <property type="entry name" value="THADA/TRM732_DUF2428"/>
</dbReference>
<proteinExistence type="inferred from homology"/>